<name>A0A1X6NSV0_PORUM</name>
<reference evidence="4 5" key="1">
    <citation type="submission" date="2017-03" db="EMBL/GenBank/DDBJ databases">
        <title>WGS assembly of Porphyra umbilicalis.</title>
        <authorList>
            <person name="Brawley S.H."/>
            <person name="Blouin N.A."/>
            <person name="Ficko-Blean E."/>
            <person name="Wheeler G.L."/>
            <person name="Lohr M."/>
            <person name="Goodson H.V."/>
            <person name="Jenkins J.W."/>
            <person name="Blaby-Haas C.E."/>
            <person name="Helliwell K.E."/>
            <person name="Chan C."/>
            <person name="Marriage T."/>
            <person name="Bhattacharya D."/>
            <person name="Klein A.S."/>
            <person name="Badis Y."/>
            <person name="Brodie J."/>
            <person name="Cao Y."/>
            <person name="Collen J."/>
            <person name="Dittami S.M."/>
            <person name="Gachon C.M."/>
            <person name="Green B.R."/>
            <person name="Karpowicz S."/>
            <person name="Kim J.W."/>
            <person name="Kudahl U."/>
            <person name="Lin S."/>
            <person name="Michel G."/>
            <person name="Mittag M."/>
            <person name="Olson B.J."/>
            <person name="Pangilinan J."/>
            <person name="Peng Y."/>
            <person name="Qiu H."/>
            <person name="Shu S."/>
            <person name="Singer J.T."/>
            <person name="Smith A.G."/>
            <person name="Sprecher B.N."/>
            <person name="Wagner V."/>
            <person name="Wang W."/>
            <person name="Wang Z.-Y."/>
            <person name="Yan J."/>
            <person name="Yarish C."/>
            <person name="Zoeuner-Riek S."/>
            <person name="Zhuang Y."/>
            <person name="Zou Y."/>
            <person name="Lindquist E.A."/>
            <person name="Grimwood J."/>
            <person name="Barry K."/>
            <person name="Rokhsar D.S."/>
            <person name="Schmutz J."/>
            <person name="Stiller J.W."/>
            <person name="Grossman A.R."/>
            <person name="Prochnik S.E."/>
        </authorList>
    </citation>
    <scope>NUCLEOTIDE SEQUENCE [LARGE SCALE GENOMIC DNA]</scope>
    <source>
        <strain evidence="4">4086291</strain>
    </source>
</reference>
<keyword evidence="1" id="KW-0175">Coiled coil</keyword>
<accession>A0A1X6NSV0</accession>
<dbReference type="GO" id="GO:0003700">
    <property type="term" value="F:DNA-binding transcription factor activity"/>
    <property type="evidence" value="ECO:0007669"/>
    <property type="project" value="InterPro"/>
</dbReference>
<feature type="region of interest" description="Disordered" evidence="2">
    <location>
        <begin position="48"/>
        <end position="78"/>
    </location>
</feature>
<dbReference type="AlphaFoldDB" id="A0A1X6NSV0"/>
<dbReference type="SUPFAM" id="SSF57959">
    <property type="entry name" value="Leucine zipper domain"/>
    <property type="match status" value="1"/>
</dbReference>
<feature type="domain" description="BZIP" evidence="3">
    <location>
        <begin position="245"/>
        <end position="309"/>
    </location>
</feature>
<dbReference type="Proteomes" id="UP000218209">
    <property type="component" value="Unassembled WGS sequence"/>
</dbReference>
<dbReference type="EMBL" id="KV919117">
    <property type="protein sequence ID" value="OSX71668.1"/>
    <property type="molecule type" value="Genomic_DNA"/>
</dbReference>
<feature type="coiled-coil region" evidence="1">
    <location>
        <begin position="272"/>
        <end position="306"/>
    </location>
</feature>
<dbReference type="InterPro" id="IPR046347">
    <property type="entry name" value="bZIP_sf"/>
</dbReference>
<dbReference type="Gene3D" id="1.20.5.170">
    <property type="match status" value="1"/>
</dbReference>
<evidence type="ECO:0000313" key="5">
    <source>
        <dbReference type="Proteomes" id="UP000218209"/>
    </source>
</evidence>
<evidence type="ECO:0000256" key="1">
    <source>
        <dbReference type="SAM" id="Coils"/>
    </source>
</evidence>
<evidence type="ECO:0000313" key="4">
    <source>
        <dbReference type="EMBL" id="OSX71668.1"/>
    </source>
</evidence>
<proteinExistence type="predicted"/>
<evidence type="ECO:0000259" key="3">
    <source>
        <dbReference type="SMART" id="SM00338"/>
    </source>
</evidence>
<sequence length="351" mass="34864">MSSPWPDPFGPVGSAPLVDPAADNGDDGTAVEGLLHFTQPPSLVDTFLQGAPVDDDDAHLPGVAATPPPPPPPPPPELVPAWAAVGPTDWSASAIAAAAAAAVAATAAAPPASPAPPAVAVAPPFAAAATRTVRRKAPRAAALASTFAMPPAAAVSARKMMLGVAEGAVKKRRGRPDGSLQHAEAVAEAARLAFKAKTVAEAASVAVGVGADSATAGGAAAAAAKAGGTSSGASSRGGEDLGEVSNAAKYTRRLQMNRNSAAASRIHRRAYMAALEASLREADATIAALQATVEEVRVENAALKAQVSVSLAVSGVSLRRAAAKEAEEGEAVGELDGGELDDLKMRTPFST</sequence>
<feature type="region of interest" description="Disordered" evidence="2">
    <location>
        <begin position="325"/>
        <end position="351"/>
    </location>
</feature>
<dbReference type="InterPro" id="IPR004827">
    <property type="entry name" value="bZIP"/>
</dbReference>
<protein>
    <recommendedName>
        <fullName evidence="3">BZIP domain-containing protein</fullName>
    </recommendedName>
</protein>
<organism evidence="4 5">
    <name type="scientific">Porphyra umbilicalis</name>
    <name type="common">Purple laver</name>
    <name type="synonym">Red alga</name>
    <dbReference type="NCBI Taxonomy" id="2786"/>
    <lineage>
        <taxon>Eukaryota</taxon>
        <taxon>Rhodophyta</taxon>
        <taxon>Bangiophyceae</taxon>
        <taxon>Bangiales</taxon>
        <taxon>Bangiaceae</taxon>
        <taxon>Porphyra</taxon>
    </lineage>
</organism>
<dbReference type="SMART" id="SM00338">
    <property type="entry name" value="BRLZ"/>
    <property type="match status" value="1"/>
</dbReference>
<feature type="compositionally biased region" description="Pro residues" evidence="2">
    <location>
        <begin position="66"/>
        <end position="78"/>
    </location>
</feature>
<keyword evidence="5" id="KW-1185">Reference proteome</keyword>
<evidence type="ECO:0000256" key="2">
    <source>
        <dbReference type="SAM" id="MobiDB-lite"/>
    </source>
</evidence>
<feature type="region of interest" description="Disordered" evidence="2">
    <location>
        <begin position="1"/>
        <end position="33"/>
    </location>
</feature>
<feature type="compositionally biased region" description="Acidic residues" evidence="2">
    <location>
        <begin position="327"/>
        <end position="340"/>
    </location>
</feature>
<gene>
    <name evidence="4" type="ORF">BU14_0513s0012</name>
</gene>